<feature type="domain" description="Antitoxin VbhA" evidence="1">
    <location>
        <begin position="42"/>
        <end position="86"/>
    </location>
</feature>
<reference evidence="3" key="1">
    <citation type="submission" date="2016-10" db="EMBL/GenBank/DDBJ databases">
        <authorList>
            <person name="Varghese N."/>
            <person name="Submissions S."/>
        </authorList>
    </citation>
    <scope>NUCLEOTIDE SEQUENCE [LARGE SCALE GENOMIC DNA]</scope>
    <source>
        <strain evidence="3">OR362-8,ATCC BAA-1266,JCM 13504</strain>
    </source>
</reference>
<gene>
    <name evidence="2" type="ORF">SAMN04515668_2716</name>
</gene>
<accession>A0A1I5Z4V2</accession>
<protein>
    <recommendedName>
        <fullName evidence="1">Antitoxin VbhA domain-containing protein</fullName>
    </recommendedName>
</protein>
<sequence>MRARWLLYSLIKNYVPKVMSTPNFKPMPQHLNDDQRKDWARRQRTAESTLAIQTLGGTEPNEETLAYFQRYVSGEITLAQAIAQVREQMAQEHAAFRQYLNRGSIT</sequence>
<dbReference type="EMBL" id="FOXS01000003">
    <property type="protein sequence ID" value="SFQ51499.1"/>
    <property type="molecule type" value="Genomic_DNA"/>
</dbReference>
<evidence type="ECO:0000259" key="1">
    <source>
        <dbReference type="Pfam" id="PF18495"/>
    </source>
</evidence>
<evidence type="ECO:0000313" key="2">
    <source>
        <dbReference type="EMBL" id="SFQ51499.1"/>
    </source>
</evidence>
<name>A0A1I5Z4V2_HYMAR</name>
<dbReference type="Pfam" id="PF18495">
    <property type="entry name" value="VbhA"/>
    <property type="match status" value="1"/>
</dbReference>
<dbReference type="Gene3D" id="1.10.8.1050">
    <property type="entry name" value="Antitoxin VbhA-like"/>
    <property type="match status" value="1"/>
</dbReference>
<proteinExistence type="predicted"/>
<dbReference type="InterPro" id="IPR033788">
    <property type="entry name" value="VbhA-like"/>
</dbReference>
<dbReference type="Proteomes" id="UP000199029">
    <property type="component" value="Unassembled WGS sequence"/>
</dbReference>
<organism evidence="2 3">
    <name type="scientific">Hymenobacter arizonensis</name>
    <name type="common">Siccationidurans arizonensis</name>
    <dbReference type="NCBI Taxonomy" id="1227077"/>
    <lineage>
        <taxon>Bacteria</taxon>
        <taxon>Pseudomonadati</taxon>
        <taxon>Bacteroidota</taxon>
        <taxon>Cytophagia</taxon>
        <taxon>Cytophagales</taxon>
        <taxon>Hymenobacteraceae</taxon>
        <taxon>Hymenobacter</taxon>
    </lineage>
</organism>
<dbReference type="InterPro" id="IPR041535">
    <property type="entry name" value="VbhA"/>
</dbReference>
<dbReference type="AlphaFoldDB" id="A0A1I5Z4V2"/>
<dbReference type="CDD" id="cd11586">
    <property type="entry name" value="VbhA_like"/>
    <property type="match status" value="1"/>
</dbReference>
<dbReference type="InterPro" id="IPR043038">
    <property type="entry name" value="VbhA_sf"/>
</dbReference>
<evidence type="ECO:0000313" key="3">
    <source>
        <dbReference type="Proteomes" id="UP000199029"/>
    </source>
</evidence>
<keyword evidence="3" id="KW-1185">Reference proteome</keyword>